<keyword evidence="3" id="KW-0540">Nuclease</keyword>
<organism evidence="3 4">
    <name type="scientific">Homarus americanus</name>
    <name type="common">American lobster</name>
    <dbReference type="NCBI Taxonomy" id="6706"/>
    <lineage>
        <taxon>Eukaryota</taxon>
        <taxon>Metazoa</taxon>
        <taxon>Ecdysozoa</taxon>
        <taxon>Arthropoda</taxon>
        <taxon>Crustacea</taxon>
        <taxon>Multicrustacea</taxon>
        <taxon>Malacostraca</taxon>
        <taxon>Eumalacostraca</taxon>
        <taxon>Eucarida</taxon>
        <taxon>Decapoda</taxon>
        <taxon>Pleocyemata</taxon>
        <taxon>Astacidea</taxon>
        <taxon>Nephropoidea</taxon>
        <taxon>Nephropidae</taxon>
        <taxon>Homarus</taxon>
    </lineage>
</organism>
<gene>
    <name evidence="3" type="ORF">Hamer_G008534</name>
</gene>
<feature type="domain" description="Tc1-like transposase DDE" evidence="2">
    <location>
        <begin position="124"/>
        <end position="246"/>
    </location>
</feature>
<reference evidence="3" key="1">
    <citation type="journal article" date="2021" name="Sci. Adv.">
        <title>The American lobster genome reveals insights on longevity, neural, and immune adaptations.</title>
        <authorList>
            <person name="Polinski J.M."/>
            <person name="Zimin A.V."/>
            <person name="Clark K.F."/>
            <person name="Kohn A.B."/>
            <person name="Sadowski N."/>
            <person name="Timp W."/>
            <person name="Ptitsyn A."/>
            <person name="Khanna P."/>
            <person name="Romanova D.Y."/>
            <person name="Williams P."/>
            <person name="Greenwood S.J."/>
            <person name="Moroz L.L."/>
            <person name="Walt D.R."/>
            <person name="Bodnar A.G."/>
        </authorList>
    </citation>
    <scope>NUCLEOTIDE SEQUENCE</scope>
    <source>
        <strain evidence="3">GMGI-L3</strain>
    </source>
</reference>
<dbReference type="EMBL" id="JAHLQT010010178">
    <property type="protein sequence ID" value="KAG7173016.1"/>
    <property type="molecule type" value="Genomic_DNA"/>
</dbReference>
<dbReference type="GO" id="GO:0004519">
    <property type="term" value="F:endonuclease activity"/>
    <property type="evidence" value="ECO:0007669"/>
    <property type="project" value="UniProtKB-KW"/>
</dbReference>
<comment type="caution">
    <text evidence="3">The sequence shown here is derived from an EMBL/GenBank/DDBJ whole genome shotgun (WGS) entry which is preliminary data.</text>
</comment>
<feature type="compositionally biased region" description="Basic residues" evidence="1">
    <location>
        <begin position="1"/>
        <end position="18"/>
    </location>
</feature>
<evidence type="ECO:0000313" key="4">
    <source>
        <dbReference type="Proteomes" id="UP000747542"/>
    </source>
</evidence>
<keyword evidence="3" id="KW-0378">Hydrolase</keyword>
<evidence type="ECO:0000256" key="1">
    <source>
        <dbReference type="SAM" id="MobiDB-lite"/>
    </source>
</evidence>
<name>A0A8J5N472_HOMAM</name>
<protein>
    <submittedName>
        <fullName evidence="3">Putative DDE superfamily endonuclease domain-containing protein 2</fullName>
    </submittedName>
</protein>
<dbReference type="GO" id="GO:0003676">
    <property type="term" value="F:nucleic acid binding"/>
    <property type="evidence" value="ECO:0007669"/>
    <property type="project" value="InterPro"/>
</dbReference>
<dbReference type="AlphaFoldDB" id="A0A8J5N472"/>
<dbReference type="InterPro" id="IPR036397">
    <property type="entry name" value="RNaseH_sf"/>
</dbReference>
<evidence type="ECO:0000259" key="2">
    <source>
        <dbReference type="Pfam" id="PF13358"/>
    </source>
</evidence>
<sequence length="246" mass="27798">MSSGTLRKHPAMPRRRYRRVSDEDRDGLITRYEAGEDFLDTAAEIRIPRTTAYEIICKFVETVERRKLLGGGGRRPPVSRALDGELITLKQVHNVPADRNLEDVKAARVALTQYMCEDGIHQHRVYVDATGYNLYTCKTYGRAPRGQRVNRIVAGQRGSNLKLIAAIYNLASLFYYEIHVTSVTKEVLKNFMTSLEPVLGSEATVISMDNAPCHAGIEQEFEDRVIKKLPPQSPFLNPIENCFSIL</sequence>
<dbReference type="Pfam" id="PF13358">
    <property type="entry name" value="DDE_3"/>
    <property type="match status" value="1"/>
</dbReference>
<dbReference type="Proteomes" id="UP000747542">
    <property type="component" value="Unassembled WGS sequence"/>
</dbReference>
<keyword evidence="3" id="KW-0255">Endonuclease</keyword>
<evidence type="ECO:0000313" key="3">
    <source>
        <dbReference type="EMBL" id="KAG7173016.1"/>
    </source>
</evidence>
<proteinExistence type="predicted"/>
<keyword evidence="4" id="KW-1185">Reference proteome</keyword>
<feature type="region of interest" description="Disordered" evidence="1">
    <location>
        <begin position="1"/>
        <end position="20"/>
    </location>
</feature>
<dbReference type="InterPro" id="IPR038717">
    <property type="entry name" value="Tc1-like_DDE_dom"/>
</dbReference>
<accession>A0A8J5N472</accession>
<dbReference type="Gene3D" id="3.30.420.10">
    <property type="entry name" value="Ribonuclease H-like superfamily/Ribonuclease H"/>
    <property type="match status" value="1"/>
</dbReference>